<evidence type="ECO:0000313" key="3">
    <source>
        <dbReference type="EMBL" id="SFP22506.1"/>
    </source>
</evidence>
<dbReference type="Proteomes" id="UP000199236">
    <property type="component" value="Unassembled WGS sequence"/>
</dbReference>
<proteinExistence type="predicted"/>
<sequence length="184" mass="20124">MLRNLKQLILTALFAIFASQASAMFIQPDWLDPTQPGVGTNRYAYSGNDPINQRDPNGNAFHDWGMDQDESDADNQNRADRFYEVAARIRNSDRFVDKLTEFLGGARWMESAGDRYQSRIGVSTRDRIERDIGEAAAAGLMGLRPNVRAGVGMSMASSVPGGGLMVHELAGGHLIARHVGLTDA</sequence>
<evidence type="ECO:0000313" key="4">
    <source>
        <dbReference type="Proteomes" id="UP000199236"/>
    </source>
</evidence>
<dbReference type="AlphaFoldDB" id="A0A1I5NMG0"/>
<dbReference type="STRING" id="655353.SAMN04488056_1354"/>
<organism evidence="3 4">
    <name type="scientific">Cohaesibacter marisflavi</name>
    <dbReference type="NCBI Taxonomy" id="655353"/>
    <lineage>
        <taxon>Bacteria</taxon>
        <taxon>Pseudomonadati</taxon>
        <taxon>Pseudomonadota</taxon>
        <taxon>Alphaproteobacteria</taxon>
        <taxon>Hyphomicrobiales</taxon>
        <taxon>Cohaesibacteraceae</taxon>
    </lineage>
</organism>
<keyword evidence="4" id="KW-1185">Reference proteome</keyword>
<protein>
    <submittedName>
        <fullName evidence="3">RHS repeat-associated core domain-containing protein</fullName>
    </submittedName>
</protein>
<feature type="signal peptide" evidence="2">
    <location>
        <begin position="1"/>
        <end position="23"/>
    </location>
</feature>
<reference evidence="3 4" key="1">
    <citation type="submission" date="2016-10" db="EMBL/GenBank/DDBJ databases">
        <authorList>
            <person name="de Groot N.N."/>
        </authorList>
    </citation>
    <scope>NUCLEOTIDE SEQUENCE [LARGE SCALE GENOMIC DNA]</scope>
    <source>
        <strain evidence="3 4">CGMCC 1.9157</strain>
    </source>
</reference>
<gene>
    <name evidence="3" type="ORF">SAMN04488056_1354</name>
</gene>
<accession>A0A1I5NMG0</accession>
<feature type="region of interest" description="Disordered" evidence="1">
    <location>
        <begin position="44"/>
        <end position="74"/>
    </location>
</feature>
<dbReference type="Gene3D" id="2.180.10.10">
    <property type="entry name" value="RHS repeat-associated core"/>
    <property type="match status" value="1"/>
</dbReference>
<keyword evidence="2" id="KW-0732">Signal</keyword>
<name>A0A1I5NMG0_9HYPH</name>
<feature type="chain" id="PRO_5011584353" evidence="2">
    <location>
        <begin position="24"/>
        <end position="184"/>
    </location>
</feature>
<evidence type="ECO:0000256" key="1">
    <source>
        <dbReference type="SAM" id="MobiDB-lite"/>
    </source>
</evidence>
<evidence type="ECO:0000256" key="2">
    <source>
        <dbReference type="SAM" id="SignalP"/>
    </source>
</evidence>
<dbReference type="EMBL" id="FOVR01000035">
    <property type="protein sequence ID" value="SFP22506.1"/>
    <property type="molecule type" value="Genomic_DNA"/>
</dbReference>